<dbReference type="AlphaFoldDB" id="A0A0H3XLU2"/>
<dbReference type="InterPro" id="IPR041931">
    <property type="entry name" value="DNA_pol3_alpha_thumb_dom"/>
</dbReference>
<dbReference type="EC" id="2.7.7.7" evidence="1"/>
<dbReference type="InterPro" id="IPR011708">
    <property type="entry name" value="DNA_pol3_alpha_NTPase_dom"/>
</dbReference>
<dbReference type="InterPro" id="IPR003141">
    <property type="entry name" value="Pol/His_phosphatase_N"/>
</dbReference>
<evidence type="ECO:0000256" key="1">
    <source>
        <dbReference type="ARBA" id="ARBA00012417"/>
    </source>
</evidence>
<evidence type="ECO:0000256" key="3">
    <source>
        <dbReference type="ARBA" id="ARBA00022695"/>
    </source>
</evidence>
<sequence length="1014" mass="117307">MGKMHLNVRTNYSLLSSLIAIDNYLAYGQTNGLSVLAICDNNMYGVYEFHEKCRTRNITPVLGLNFYTYFNNQKYNLNLFAINQTGYFNLVKISSWIMTTNEKENVIDFSALITLINDNLKIIINFEEANYDVVFYQKLLTSLNNSDNLYLGLNNNNLMLLSFFKELVPVNKIIWNNKVLYFDKTDFNAYKIINAIKKQILFKESTVKDTFAFDNYSPEYEQYLDNINAFISNIQFYDLKHQNIHDNLLKYPTPENVASRDFLRGICKKGMEYKLGTQVENKYLVRLKYELDIIDQMDFNDYFLIVWDYVNFAKKNNIYVGPGRGSAAGSLVSYLLDITTIDPVQENLIFERFLNPERQGMPDIDIDFQDDKREAVVEYLFEKYGQEHIAHIVTFQTIGMKMALRDVCRVFGISLEEADKMSKAVRLEDNYNFTNAFTNNNVLDFYSKKYPQIFLYLPKIVGLPRQTGTHAAGVVLSQKPLATVVPIREGYNGIYQTQYSMNYLEELGLLKMDLLGLRNLTILHNVIDNIYQEIKVKINLQKIPLNDTKTFKLLSSGDTKGIFQLESPGMTKVLIEMQPDKLEDIVATSSLYRPGPQDNIPLYIQRKNYHVKFSYLDERLKDILAPTYGIIVYQEQVMLIAQKVANFSLAKADILRRAMGKKESSYMNELKTEFLNNAVKNHYTPEIANDIWNLIYKFAAYGFNRSHAVAYSLLGYQMAYLKANYPSQFLASLLTNVIGDENKTADYIQLARKNNLGILPPSINLPLSTYVTRDNQICLPLLVIKQIGYAFYNKIAQEYHAHGEFQDLYDIFIRLYKKGLNKKTYEALCYAGALDNLNFNRTTLFNNYNLLANYVEVIKVSENNEQLIVDLHLAEKPEIVIFEDDIINNIKKEYEFLGFYLSNHPLKYIRTLEGYEQKTTLISDLKLSQGTTNILVIIKRVKEIFDKNNKKMAFVDCYDESGAISITVFANQYQQYATLLKPNNVILLNIKLGSYQDKINGIMNRIKLITTEDK</sequence>
<feature type="domain" description="Polymerase/histidinol phosphatase N-terminal" evidence="7">
    <location>
        <begin position="4"/>
        <end position="70"/>
    </location>
</feature>
<dbReference type="Pfam" id="PF14579">
    <property type="entry name" value="HHH_6"/>
    <property type="match status" value="1"/>
</dbReference>
<reference evidence="8 9" key="1">
    <citation type="journal article" date="2015" name="Genome Biol. Evol.">
        <title>Found and Lost: The Fates of Horizontally Acquired Genes in Arthropod-Symbiotic Spiroplasma.</title>
        <authorList>
            <person name="Lo W.S."/>
            <person name="Gasparich G.E."/>
            <person name="Kuo C.H."/>
        </authorList>
    </citation>
    <scope>NUCLEOTIDE SEQUENCE [LARGE SCALE GENOMIC DNA]</scope>
    <source>
        <strain evidence="9">TDA-040725-5</strain>
    </source>
</reference>
<dbReference type="Pfam" id="PF17657">
    <property type="entry name" value="DNA_pol3_finger"/>
    <property type="match status" value="1"/>
</dbReference>
<dbReference type="Pfam" id="PF07733">
    <property type="entry name" value="DNA_pol3_alpha"/>
    <property type="match status" value="1"/>
</dbReference>
<comment type="catalytic activity">
    <reaction evidence="6">
        <text>DNA(n) + a 2'-deoxyribonucleoside 5'-triphosphate = DNA(n+1) + diphosphate</text>
        <dbReference type="Rhea" id="RHEA:22508"/>
        <dbReference type="Rhea" id="RHEA-COMP:17339"/>
        <dbReference type="Rhea" id="RHEA-COMP:17340"/>
        <dbReference type="ChEBI" id="CHEBI:33019"/>
        <dbReference type="ChEBI" id="CHEBI:61560"/>
        <dbReference type="ChEBI" id="CHEBI:173112"/>
        <dbReference type="EC" id="2.7.7.7"/>
    </reaction>
</comment>
<dbReference type="STRING" id="315358.SERIO_v1c09860"/>
<evidence type="ECO:0000256" key="6">
    <source>
        <dbReference type="ARBA" id="ARBA00049244"/>
    </source>
</evidence>
<dbReference type="Gene3D" id="1.10.150.870">
    <property type="match status" value="1"/>
</dbReference>
<dbReference type="InterPro" id="IPR040982">
    <property type="entry name" value="DNA_pol3_finger"/>
</dbReference>
<dbReference type="InterPro" id="IPR029460">
    <property type="entry name" value="DNAPol_HHH"/>
</dbReference>
<dbReference type="Gene3D" id="1.10.10.1600">
    <property type="entry name" value="Bacterial DNA polymerase III alpha subunit, thumb domain"/>
    <property type="match status" value="1"/>
</dbReference>
<dbReference type="KEGG" id="seri:SERIO_v1c09860"/>
<protein>
    <recommendedName>
        <fullName evidence="1">DNA-directed DNA polymerase</fullName>
        <ecNumber evidence="1">2.7.7.7</ecNumber>
    </recommendedName>
</protein>
<dbReference type="PATRIC" id="fig|743698.3.peg.995"/>
<evidence type="ECO:0000313" key="8">
    <source>
        <dbReference type="EMBL" id="AKM54544.1"/>
    </source>
</evidence>
<dbReference type="CDD" id="cd04485">
    <property type="entry name" value="DnaE_OBF"/>
    <property type="match status" value="1"/>
</dbReference>
<proteinExistence type="predicted"/>
<accession>A0A0H3XLU2</accession>
<dbReference type="GO" id="GO:0003887">
    <property type="term" value="F:DNA-directed DNA polymerase activity"/>
    <property type="evidence" value="ECO:0007669"/>
    <property type="project" value="UniProtKB-KW"/>
</dbReference>
<dbReference type="SMR" id="A0A0H3XLU2"/>
<dbReference type="PANTHER" id="PTHR32294:SF0">
    <property type="entry name" value="DNA POLYMERASE III SUBUNIT ALPHA"/>
    <property type="match status" value="1"/>
</dbReference>
<dbReference type="GO" id="GO:0006260">
    <property type="term" value="P:DNA replication"/>
    <property type="evidence" value="ECO:0007669"/>
    <property type="project" value="UniProtKB-KW"/>
</dbReference>
<evidence type="ECO:0000256" key="4">
    <source>
        <dbReference type="ARBA" id="ARBA00022705"/>
    </source>
</evidence>
<evidence type="ECO:0000256" key="5">
    <source>
        <dbReference type="ARBA" id="ARBA00022932"/>
    </source>
</evidence>
<dbReference type="Pfam" id="PF02811">
    <property type="entry name" value="PHP"/>
    <property type="match status" value="1"/>
</dbReference>
<dbReference type="NCBIfam" id="TIGR00594">
    <property type="entry name" value="polc"/>
    <property type="match status" value="1"/>
</dbReference>
<dbReference type="SUPFAM" id="SSF50249">
    <property type="entry name" value="Nucleic acid-binding proteins"/>
    <property type="match status" value="1"/>
</dbReference>
<gene>
    <name evidence="8" type="primary">dnaE</name>
    <name evidence="8" type="ORF">SERIO_v1c09860</name>
</gene>
<dbReference type="InterPro" id="IPR004013">
    <property type="entry name" value="PHP_dom"/>
</dbReference>
<organism evidence="8 9">
    <name type="scientific">Spiroplasma eriocheiris</name>
    <dbReference type="NCBI Taxonomy" id="315358"/>
    <lineage>
        <taxon>Bacteria</taxon>
        <taxon>Bacillati</taxon>
        <taxon>Mycoplasmatota</taxon>
        <taxon>Mollicutes</taxon>
        <taxon>Entomoplasmatales</taxon>
        <taxon>Spiroplasmataceae</taxon>
        <taxon>Spiroplasma</taxon>
    </lineage>
</organism>
<reference evidence="9" key="2">
    <citation type="submission" date="2015-06" db="EMBL/GenBank/DDBJ databases">
        <title>Complete genome sequence of Spiroplasma eriocheiris TDA-040725-5 (DSM 21848).</title>
        <authorList>
            <person name="Lo W.-S."/>
            <person name="Kuo C.-H."/>
        </authorList>
    </citation>
    <scope>NUCLEOTIDE SEQUENCE [LARGE SCALE GENOMIC DNA]</scope>
    <source>
        <strain evidence="9">TDA-040725-5</strain>
    </source>
</reference>
<name>A0A0H3XLU2_9MOLU</name>
<keyword evidence="9" id="KW-1185">Reference proteome</keyword>
<dbReference type="InterPro" id="IPR012340">
    <property type="entry name" value="NA-bd_OB-fold"/>
</dbReference>
<dbReference type="CDD" id="cd07431">
    <property type="entry name" value="PHP_PolIIIA"/>
    <property type="match status" value="1"/>
</dbReference>
<dbReference type="GO" id="GO:0008408">
    <property type="term" value="F:3'-5' exonuclease activity"/>
    <property type="evidence" value="ECO:0007669"/>
    <property type="project" value="InterPro"/>
</dbReference>
<evidence type="ECO:0000256" key="2">
    <source>
        <dbReference type="ARBA" id="ARBA00022679"/>
    </source>
</evidence>
<dbReference type="Gene3D" id="2.40.50.140">
    <property type="entry name" value="Nucleic acid-binding proteins"/>
    <property type="match status" value="1"/>
</dbReference>
<dbReference type="InterPro" id="IPR004805">
    <property type="entry name" value="DnaE2/DnaE/PolC"/>
</dbReference>
<keyword evidence="5" id="KW-0239">DNA-directed DNA polymerase</keyword>
<dbReference type="SMART" id="SM00481">
    <property type="entry name" value="POLIIIAc"/>
    <property type="match status" value="1"/>
</dbReference>
<dbReference type="PANTHER" id="PTHR32294">
    <property type="entry name" value="DNA POLYMERASE III SUBUNIT ALPHA"/>
    <property type="match status" value="1"/>
</dbReference>
<dbReference type="RefSeq" id="WP_047791740.1">
    <property type="nucleotide sequence ID" value="NZ_CP011856.1"/>
</dbReference>
<evidence type="ECO:0000313" key="9">
    <source>
        <dbReference type="Proteomes" id="UP000035661"/>
    </source>
</evidence>
<keyword evidence="2" id="KW-0808">Transferase</keyword>
<keyword evidence="3" id="KW-0548">Nucleotidyltransferase</keyword>
<keyword evidence="4" id="KW-0235">DNA replication</keyword>
<dbReference type="EMBL" id="CP011856">
    <property type="protein sequence ID" value="AKM54544.1"/>
    <property type="molecule type" value="Genomic_DNA"/>
</dbReference>
<dbReference type="Proteomes" id="UP000035661">
    <property type="component" value="Chromosome"/>
</dbReference>
<dbReference type="Gene3D" id="3.20.20.140">
    <property type="entry name" value="Metal-dependent hydrolases"/>
    <property type="match status" value="1"/>
</dbReference>
<evidence type="ECO:0000259" key="7">
    <source>
        <dbReference type="SMART" id="SM00481"/>
    </source>
</evidence>